<feature type="transmembrane region" description="Helical" evidence="1">
    <location>
        <begin position="47"/>
        <end position="66"/>
    </location>
</feature>
<proteinExistence type="predicted"/>
<keyword evidence="1" id="KW-0812">Transmembrane</keyword>
<evidence type="ECO:0000313" key="3">
    <source>
        <dbReference type="Proteomes" id="UP000186817"/>
    </source>
</evidence>
<organism evidence="2 3">
    <name type="scientific">Symbiodinium microadriaticum</name>
    <name type="common">Dinoflagellate</name>
    <name type="synonym">Zooxanthella microadriatica</name>
    <dbReference type="NCBI Taxonomy" id="2951"/>
    <lineage>
        <taxon>Eukaryota</taxon>
        <taxon>Sar</taxon>
        <taxon>Alveolata</taxon>
        <taxon>Dinophyceae</taxon>
        <taxon>Suessiales</taxon>
        <taxon>Symbiodiniaceae</taxon>
        <taxon>Symbiodinium</taxon>
    </lineage>
</organism>
<evidence type="ECO:0000313" key="2">
    <source>
        <dbReference type="EMBL" id="OLP89864.1"/>
    </source>
</evidence>
<dbReference type="Proteomes" id="UP000186817">
    <property type="component" value="Unassembled WGS sequence"/>
</dbReference>
<dbReference type="EMBL" id="LSRX01000739">
    <property type="protein sequence ID" value="OLP89864.1"/>
    <property type="molecule type" value="Genomic_DNA"/>
</dbReference>
<keyword evidence="1" id="KW-1133">Transmembrane helix</keyword>
<keyword evidence="3" id="KW-1185">Reference proteome</keyword>
<dbReference type="AlphaFoldDB" id="A0A1Q9D3Y8"/>
<gene>
    <name evidence="2" type="ORF">AK812_SmicGene28622</name>
</gene>
<comment type="caution">
    <text evidence="2">The sequence shown here is derived from an EMBL/GenBank/DDBJ whole genome shotgun (WGS) entry which is preliminary data.</text>
</comment>
<keyword evidence="1" id="KW-0472">Membrane</keyword>
<protein>
    <submittedName>
        <fullName evidence="2">Uncharacterized protein</fullName>
    </submittedName>
</protein>
<name>A0A1Q9D3Y8_SYMMI</name>
<sequence length="94" mass="10640">MRNMDGIGDDPRAAQGPYLTLIFSFKTLRQAQCFDALDSVPVLVSSSMWFLAVISMALAVNWEALVRHYRAWQRQHGVFTLTGREAGRRDVEPV</sequence>
<accession>A0A1Q9D3Y8</accession>
<reference evidence="2 3" key="1">
    <citation type="submission" date="2016-02" db="EMBL/GenBank/DDBJ databases">
        <title>Genome analysis of coral dinoflagellate symbionts highlights evolutionary adaptations to a symbiotic lifestyle.</title>
        <authorList>
            <person name="Aranda M."/>
            <person name="Li Y."/>
            <person name="Liew Y.J."/>
            <person name="Baumgarten S."/>
            <person name="Simakov O."/>
            <person name="Wilson M."/>
            <person name="Piel J."/>
            <person name="Ashoor H."/>
            <person name="Bougouffa S."/>
            <person name="Bajic V.B."/>
            <person name="Ryu T."/>
            <person name="Ravasi T."/>
            <person name="Bayer T."/>
            <person name="Micklem G."/>
            <person name="Kim H."/>
            <person name="Bhak J."/>
            <person name="Lajeunesse T.C."/>
            <person name="Voolstra C.R."/>
        </authorList>
    </citation>
    <scope>NUCLEOTIDE SEQUENCE [LARGE SCALE GENOMIC DNA]</scope>
    <source>
        <strain evidence="2 3">CCMP2467</strain>
    </source>
</reference>
<evidence type="ECO:0000256" key="1">
    <source>
        <dbReference type="SAM" id="Phobius"/>
    </source>
</evidence>